<reference evidence="3" key="1">
    <citation type="submission" date="2017-04" db="EMBL/GenBank/DDBJ databases">
        <title>Function of individual gut microbiota members based on whole genome sequencing of pure cultures obtained from chicken caecum.</title>
        <authorList>
            <person name="Medvecky M."/>
            <person name="Cejkova D."/>
            <person name="Polansky O."/>
            <person name="Karasova D."/>
            <person name="Kubasova T."/>
            <person name="Cizek A."/>
            <person name="Rychlik I."/>
        </authorList>
    </citation>
    <scope>NUCLEOTIDE SEQUENCE [LARGE SCALE GENOMIC DNA]</scope>
    <source>
        <strain evidence="3">An199</strain>
    </source>
</reference>
<name>A0A1Y4J0U4_PARDI</name>
<comment type="caution">
    <text evidence="2">The sequence shown here is derived from an EMBL/GenBank/DDBJ whole genome shotgun (WGS) entry which is preliminary data.</text>
</comment>
<feature type="domain" description="General stress protein FMN-binding split barrel" evidence="1">
    <location>
        <begin position="13"/>
        <end position="128"/>
    </location>
</feature>
<accession>A0A1Y4J0U4</accession>
<proteinExistence type="predicted"/>
<dbReference type="InterPro" id="IPR038725">
    <property type="entry name" value="YdaG_split_barrel_FMN-bd"/>
</dbReference>
<sequence>MEQSLEQRITRVLERCEDLILASIDSDGFPRPVPMCKIHSAGINEVWVSTGADSVKVAQFRENPKAGLCYFEKGRSMVMTGYVEIIRDDEKRKELWEEWMYRHYPQGPTDPNFVLLRFIGSSATIWYEGEFVHEVIAEKEM</sequence>
<evidence type="ECO:0000259" key="1">
    <source>
        <dbReference type="Pfam" id="PF16242"/>
    </source>
</evidence>
<dbReference type="PANTHER" id="PTHR34818">
    <property type="entry name" value="PROTEIN BLI-3"/>
    <property type="match status" value="1"/>
</dbReference>
<evidence type="ECO:0000313" key="2">
    <source>
        <dbReference type="EMBL" id="OUP22792.1"/>
    </source>
</evidence>
<protein>
    <submittedName>
        <fullName evidence="2">General stress protein</fullName>
    </submittedName>
</protein>
<dbReference type="AlphaFoldDB" id="A0A1Y4J0U4"/>
<dbReference type="Gene3D" id="2.30.110.10">
    <property type="entry name" value="Electron Transport, Fmn-binding Protein, Chain A"/>
    <property type="match status" value="1"/>
</dbReference>
<organism evidence="2 3">
    <name type="scientific">Parabacteroides distasonis</name>
    <dbReference type="NCBI Taxonomy" id="823"/>
    <lineage>
        <taxon>Bacteria</taxon>
        <taxon>Pseudomonadati</taxon>
        <taxon>Bacteroidota</taxon>
        <taxon>Bacteroidia</taxon>
        <taxon>Bacteroidales</taxon>
        <taxon>Tannerellaceae</taxon>
        <taxon>Parabacteroides</taxon>
    </lineage>
</organism>
<dbReference type="EMBL" id="NFJX01000001">
    <property type="protein sequence ID" value="OUP22792.1"/>
    <property type="molecule type" value="Genomic_DNA"/>
</dbReference>
<dbReference type="InterPro" id="IPR012349">
    <property type="entry name" value="Split_barrel_FMN-bd"/>
</dbReference>
<evidence type="ECO:0000313" key="3">
    <source>
        <dbReference type="Proteomes" id="UP000195950"/>
    </source>
</evidence>
<dbReference type="SUPFAM" id="SSF50475">
    <property type="entry name" value="FMN-binding split barrel"/>
    <property type="match status" value="1"/>
</dbReference>
<dbReference type="PANTHER" id="PTHR34818:SF1">
    <property type="entry name" value="PROTEIN BLI-3"/>
    <property type="match status" value="1"/>
</dbReference>
<gene>
    <name evidence="2" type="ORF">B5F32_00945</name>
</gene>
<dbReference type="InterPro" id="IPR052917">
    <property type="entry name" value="Stress-Dev_Protein"/>
</dbReference>
<dbReference type="RefSeq" id="WP_087342140.1">
    <property type="nucleotide sequence ID" value="NZ_NFJX01000001.1"/>
</dbReference>
<dbReference type="Pfam" id="PF16242">
    <property type="entry name" value="Pyrid_ox_like"/>
    <property type="match status" value="1"/>
</dbReference>
<dbReference type="Proteomes" id="UP000195950">
    <property type="component" value="Unassembled WGS sequence"/>
</dbReference>